<dbReference type="AlphaFoldDB" id="A0A841TBF7"/>
<evidence type="ECO:0000313" key="2">
    <source>
        <dbReference type="EMBL" id="MBB6677436.1"/>
    </source>
</evidence>
<evidence type="ECO:0000259" key="1">
    <source>
        <dbReference type="Pfam" id="PF01726"/>
    </source>
</evidence>
<dbReference type="Gene3D" id="1.10.10.10">
    <property type="entry name" value="Winged helix-like DNA-binding domain superfamily/Winged helix DNA-binding domain"/>
    <property type="match status" value="1"/>
</dbReference>
<dbReference type="EMBL" id="JACJVN010000032">
    <property type="protein sequence ID" value="MBB6677436.1"/>
    <property type="molecule type" value="Genomic_DNA"/>
</dbReference>
<comment type="caution">
    <text evidence="2">The sequence shown here is derived from an EMBL/GenBank/DDBJ whole genome shotgun (WGS) entry which is preliminary data.</text>
</comment>
<sequence length="78" mass="9091">MKKVSPRQQVVLSEIKAFLIKKGYSPSVRELAAILNIQSPSTVHAHLQSLKRKGMIDWEPDRPRTLRIIEWEERRDAI</sequence>
<dbReference type="RefSeq" id="WP_185178717.1">
    <property type="nucleotide sequence ID" value="NZ_CBCSEP010000013.1"/>
</dbReference>
<reference evidence="2 3" key="1">
    <citation type="submission" date="2020-08" db="EMBL/GenBank/DDBJ databases">
        <title>Cohnella phylogeny.</title>
        <authorList>
            <person name="Dunlap C."/>
        </authorList>
    </citation>
    <scope>NUCLEOTIDE SEQUENCE [LARGE SCALE GENOMIC DNA]</scope>
    <source>
        <strain evidence="2 3">DSM 103658</strain>
    </source>
</reference>
<proteinExistence type="predicted"/>
<accession>A0A841TBF7</accession>
<keyword evidence="3" id="KW-1185">Reference proteome</keyword>
<dbReference type="GO" id="GO:0004252">
    <property type="term" value="F:serine-type endopeptidase activity"/>
    <property type="evidence" value="ECO:0007669"/>
    <property type="project" value="InterPro"/>
</dbReference>
<protein>
    <submittedName>
        <fullName evidence="2">HTH domain-containing protein</fullName>
    </submittedName>
</protein>
<dbReference type="GO" id="GO:0006508">
    <property type="term" value="P:proteolysis"/>
    <property type="evidence" value="ECO:0007669"/>
    <property type="project" value="InterPro"/>
</dbReference>
<dbReference type="InterPro" id="IPR036388">
    <property type="entry name" value="WH-like_DNA-bd_sf"/>
</dbReference>
<dbReference type="Pfam" id="PF01726">
    <property type="entry name" value="LexA_DNA_bind"/>
    <property type="match status" value="1"/>
</dbReference>
<dbReference type="Proteomes" id="UP000574133">
    <property type="component" value="Unassembled WGS sequence"/>
</dbReference>
<dbReference type="SUPFAM" id="SSF46785">
    <property type="entry name" value="Winged helix' DNA-binding domain"/>
    <property type="match status" value="1"/>
</dbReference>
<gene>
    <name evidence="2" type="ORF">H4Q31_08880</name>
</gene>
<evidence type="ECO:0000313" key="3">
    <source>
        <dbReference type="Proteomes" id="UP000574133"/>
    </source>
</evidence>
<dbReference type="InterPro" id="IPR006199">
    <property type="entry name" value="LexA_DNA-bd_dom"/>
</dbReference>
<name>A0A841TBF7_9BACL</name>
<feature type="domain" description="LexA repressor DNA-binding" evidence="1">
    <location>
        <begin position="1"/>
        <end position="65"/>
    </location>
</feature>
<organism evidence="2 3">
    <name type="scientific">Cohnella lubricantis</name>
    <dbReference type="NCBI Taxonomy" id="2163172"/>
    <lineage>
        <taxon>Bacteria</taxon>
        <taxon>Bacillati</taxon>
        <taxon>Bacillota</taxon>
        <taxon>Bacilli</taxon>
        <taxon>Bacillales</taxon>
        <taxon>Paenibacillaceae</taxon>
        <taxon>Cohnella</taxon>
    </lineage>
</organism>
<dbReference type="InterPro" id="IPR036390">
    <property type="entry name" value="WH_DNA-bd_sf"/>
</dbReference>